<comment type="caution">
    <text evidence="11">The sequence shown here is derived from an EMBL/GenBank/DDBJ whole genome shotgun (WGS) entry which is preliminary data.</text>
</comment>
<feature type="domain" description="MPN" evidence="10">
    <location>
        <begin position="78"/>
        <end position="214"/>
    </location>
</feature>
<accession>A0A4S4LBT7</accession>
<dbReference type="GO" id="GO:0070536">
    <property type="term" value="P:protein K63-linked deubiquitination"/>
    <property type="evidence" value="ECO:0007669"/>
    <property type="project" value="InterPro"/>
</dbReference>
<evidence type="ECO:0000256" key="2">
    <source>
        <dbReference type="ARBA" id="ARBA00010981"/>
    </source>
</evidence>
<dbReference type="AlphaFoldDB" id="A0A4S4LBT7"/>
<dbReference type="Proteomes" id="UP000308199">
    <property type="component" value="Unassembled WGS sequence"/>
</dbReference>
<dbReference type="PROSITE" id="PS50249">
    <property type="entry name" value="MPN"/>
    <property type="match status" value="1"/>
</dbReference>
<evidence type="ECO:0000256" key="6">
    <source>
        <dbReference type="ARBA" id="ARBA00022801"/>
    </source>
</evidence>
<dbReference type="OrthoDB" id="3640at2759"/>
<keyword evidence="4" id="KW-0479">Metal-binding</keyword>
<keyword evidence="3" id="KW-0645">Protease</keyword>
<gene>
    <name evidence="11" type="ORF">EW145_g2316</name>
</gene>
<evidence type="ECO:0000256" key="3">
    <source>
        <dbReference type="ARBA" id="ARBA00022670"/>
    </source>
</evidence>
<evidence type="ECO:0000256" key="5">
    <source>
        <dbReference type="ARBA" id="ARBA00022786"/>
    </source>
</evidence>
<dbReference type="InterPro" id="IPR000555">
    <property type="entry name" value="JAMM/MPN+_dom"/>
</dbReference>
<dbReference type="Gene3D" id="3.40.140.10">
    <property type="entry name" value="Cytidine Deaminase, domain 2"/>
    <property type="match status" value="1"/>
</dbReference>
<keyword evidence="12" id="KW-1185">Reference proteome</keyword>
<dbReference type="SMART" id="SM00232">
    <property type="entry name" value="JAB_MPN"/>
    <property type="match status" value="1"/>
</dbReference>
<proteinExistence type="inferred from homology"/>
<feature type="compositionally biased region" description="Pro residues" evidence="9">
    <location>
        <begin position="38"/>
        <end position="49"/>
    </location>
</feature>
<comment type="similarity">
    <text evidence="2">Belongs to the peptidase M67C family.</text>
</comment>
<evidence type="ECO:0000256" key="1">
    <source>
        <dbReference type="ARBA" id="ARBA00001947"/>
    </source>
</evidence>
<feature type="compositionally biased region" description="Polar residues" evidence="9">
    <location>
        <begin position="9"/>
        <end position="21"/>
    </location>
</feature>
<dbReference type="PANTHER" id="PTHR12947">
    <property type="entry name" value="AMSH-LIKE PROTEASE"/>
    <property type="match status" value="1"/>
</dbReference>
<dbReference type="InterPro" id="IPR037518">
    <property type="entry name" value="MPN"/>
</dbReference>
<evidence type="ECO:0000256" key="7">
    <source>
        <dbReference type="ARBA" id="ARBA00022833"/>
    </source>
</evidence>
<sequence>MYGPRDAPQQASPYATGSSPRPTVPPRPIQEMPQPYQQQPPPPSAPPIYPSAVGPAPRIAPASSAERRDLQASRELKTVNFPRAVLMRFLSIASVNTAKNRETCGLLLGKPKGSKFVVTTLLIPKQHSTSDTCTMDEEELVLEFTESRSLITLGWANSYPSDSVMYVLSLGCFMSSVDLHTHSGFQRMLPESFAVVCAPQHTPTFGIFRLTDPPGLQTILKCDQTNAFHPHPEMPIYTDADKGHVQMKEMPLEIVDLR</sequence>
<evidence type="ECO:0000256" key="9">
    <source>
        <dbReference type="SAM" id="MobiDB-lite"/>
    </source>
</evidence>
<dbReference type="GO" id="GO:0140492">
    <property type="term" value="F:metal-dependent deubiquitinase activity"/>
    <property type="evidence" value="ECO:0007669"/>
    <property type="project" value="InterPro"/>
</dbReference>
<name>A0A4S4LBT7_9AGAM</name>
<dbReference type="InterPro" id="IPR044098">
    <property type="entry name" value="STAMBP/STALP-like_MPN"/>
</dbReference>
<reference evidence="11 12" key="1">
    <citation type="submission" date="2019-02" db="EMBL/GenBank/DDBJ databases">
        <title>Genome sequencing of the rare red list fungi Phellinidium pouzarii.</title>
        <authorList>
            <person name="Buettner E."/>
            <person name="Kellner H."/>
        </authorList>
    </citation>
    <scope>NUCLEOTIDE SEQUENCE [LARGE SCALE GENOMIC DNA]</scope>
    <source>
        <strain evidence="11 12">DSM 108285</strain>
    </source>
</reference>
<keyword evidence="5" id="KW-0833">Ubl conjugation pathway</keyword>
<dbReference type="GO" id="GO:0046872">
    <property type="term" value="F:metal ion binding"/>
    <property type="evidence" value="ECO:0007669"/>
    <property type="project" value="UniProtKB-KW"/>
</dbReference>
<dbReference type="PANTHER" id="PTHR12947:SF13">
    <property type="entry name" value="FI19924P1"/>
    <property type="match status" value="1"/>
</dbReference>
<evidence type="ECO:0000313" key="11">
    <source>
        <dbReference type="EMBL" id="THH09005.1"/>
    </source>
</evidence>
<evidence type="ECO:0000259" key="10">
    <source>
        <dbReference type="PROSITE" id="PS50249"/>
    </source>
</evidence>
<dbReference type="EMBL" id="SGPK01000079">
    <property type="protein sequence ID" value="THH09005.1"/>
    <property type="molecule type" value="Genomic_DNA"/>
</dbReference>
<keyword evidence="7" id="KW-0862">Zinc</keyword>
<dbReference type="GO" id="GO:0006508">
    <property type="term" value="P:proteolysis"/>
    <property type="evidence" value="ECO:0007669"/>
    <property type="project" value="UniProtKB-KW"/>
</dbReference>
<feature type="region of interest" description="Disordered" evidence="9">
    <location>
        <begin position="1"/>
        <end position="71"/>
    </location>
</feature>
<dbReference type="CDD" id="cd08066">
    <property type="entry name" value="MPN_AMSH_like"/>
    <property type="match status" value="1"/>
</dbReference>
<dbReference type="GO" id="GO:0005768">
    <property type="term" value="C:endosome"/>
    <property type="evidence" value="ECO:0007669"/>
    <property type="project" value="TreeGrafter"/>
</dbReference>
<dbReference type="SUPFAM" id="SSF102712">
    <property type="entry name" value="JAB1/MPN domain"/>
    <property type="match status" value="1"/>
</dbReference>
<evidence type="ECO:0000256" key="4">
    <source>
        <dbReference type="ARBA" id="ARBA00022723"/>
    </source>
</evidence>
<protein>
    <recommendedName>
        <fullName evidence="10">MPN domain-containing protein</fullName>
    </recommendedName>
</protein>
<evidence type="ECO:0000256" key="8">
    <source>
        <dbReference type="ARBA" id="ARBA00023049"/>
    </source>
</evidence>
<keyword evidence="8" id="KW-0482">Metalloprotease</keyword>
<keyword evidence="6" id="KW-0378">Hydrolase</keyword>
<dbReference type="GO" id="GO:0016020">
    <property type="term" value="C:membrane"/>
    <property type="evidence" value="ECO:0007669"/>
    <property type="project" value="TreeGrafter"/>
</dbReference>
<dbReference type="Pfam" id="PF01398">
    <property type="entry name" value="JAB"/>
    <property type="match status" value="1"/>
</dbReference>
<organism evidence="11 12">
    <name type="scientific">Phellinidium pouzarii</name>
    <dbReference type="NCBI Taxonomy" id="167371"/>
    <lineage>
        <taxon>Eukaryota</taxon>
        <taxon>Fungi</taxon>
        <taxon>Dikarya</taxon>
        <taxon>Basidiomycota</taxon>
        <taxon>Agaricomycotina</taxon>
        <taxon>Agaricomycetes</taxon>
        <taxon>Hymenochaetales</taxon>
        <taxon>Hymenochaetaceae</taxon>
        <taxon>Phellinidium</taxon>
    </lineage>
</organism>
<evidence type="ECO:0000313" key="12">
    <source>
        <dbReference type="Proteomes" id="UP000308199"/>
    </source>
</evidence>
<comment type="cofactor">
    <cofactor evidence="1">
        <name>Zn(2+)</name>
        <dbReference type="ChEBI" id="CHEBI:29105"/>
    </cofactor>
</comment>
<dbReference type="GO" id="GO:0061578">
    <property type="term" value="F:K63-linked deubiquitinase activity"/>
    <property type="evidence" value="ECO:0007669"/>
    <property type="project" value="InterPro"/>
</dbReference>